<dbReference type="Pfam" id="PF13516">
    <property type="entry name" value="LRR_6"/>
    <property type="match status" value="6"/>
</dbReference>
<evidence type="ECO:0000256" key="1">
    <source>
        <dbReference type="ARBA" id="ARBA00022468"/>
    </source>
</evidence>
<evidence type="ECO:0000313" key="6">
    <source>
        <dbReference type="Proteomes" id="UP000738325"/>
    </source>
</evidence>
<comment type="caution">
    <text evidence="5">The sequence shown here is derived from an EMBL/GenBank/DDBJ whole genome shotgun (WGS) entry which is preliminary data.</text>
</comment>
<keyword evidence="3" id="KW-0677">Repeat</keyword>
<proteinExistence type="predicted"/>
<protein>
    <recommendedName>
        <fullName evidence="7">RNI-like protein</fullName>
    </recommendedName>
</protein>
<keyword evidence="2" id="KW-0433">Leucine-rich repeat</keyword>
<evidence type="ECO:0000313" key="5">
    <source>
        <dbReference type="EMBL" id="KAG0324918.1"/>
    </source>
</evidence>
<evidence type="ECO:0000256" key="2">
    <source>
        <dbReference type="ARBA" id="ARBA00022614"/>
    </source>
</evidence>
<accession>A0A9P6RT18</accession>
<dbReference type="GO" id="GO:0005634">
    <property type="term" value="C:nucleus"/>
    <property type="evidence" value="ECO:0007669"/>
    <property type="project" value="TreeGrafter"/>
</dbReference>
<sequence>MPVSTNSNRNIIQSSNGQRSSRFHTNSFSFASLNRTMSEKSITDTMSPGSHHQNSNNSNAESGSVSPSSWTTLAGPSALHAVLISHILRGEFLQISEVGLDALIRDMTGKDSKALELIKITGAVISGTDAKLLAKLIRSSEAVNIRVLRLDRNAISQDAFRFIFDAWKMNRTITTLSMSRAGVNDKTIKYIAKALAKNTSIKELDLSSNRITSSGIEVLCNALMFNRTLTRLCLQSNNIKKAGAPFLATLLAKNRVIRHLNIGSNGLGNEGCVLIAEAVRFNRALSSLSLDMNEMGHVGATAMAAALQSNRHLMYLYISHNNIGDQGLADMCESLKRNNSIIGLDLEMNQICNGQSLVGMQALADVLKVNTCLRELNLSYNIFTGEAIQSLMEGVDLNSTLESIMLTNCCVATEGALAIAEILPSAKGLQNLGLTANPDIAVEGYWALATGISKNRSMKGIQLDYNSDDRHDLYDSIQQSLTTNFIWQQAIYKASCRILVLARIVLLGRPVRQRMLQSQQLLQQQQQQNSGGSAWKLLRKVGIGRTSSSNSLTSLFSLSKIKSSDSVGGSSSNGADGGEGTTTDGIRNTSQSASLSPSTPESSSMMREIRPTPTRQQHLSNQLLLPHRQLQLMDQPHFQDQSCYLNSPPASRSHSPSISQPEQQQQEYNAHKVMAHLGNMPYEILENICSFLDPGRNMTIAQIRATIEVAGTRSTLTPYYTKAKMLERIFCSRYIPSVGLRYSIRNGDERP</sequence>
<dbReference type="InterPro" id="IPR001611">
    <property type="entry name" value="Leu-rich_rpt"/>
</dbReference>
<dbReference type="AlphaFoldDB" id="A0A9P6RT18"/>
<dbReference type="PROSITE" id="PS51450">
    <property type="entry name" value="LRR"/>
    <property type="match status" value="1"/>
</dbReference>
<evidence type="ECO:0008006" key="7">
    <source>
        <dbReference type="Google" id="ProtNLM"/>
    </source>
</evidence>
<name>A0A9P6RT18_9FUNG</name>
<keyword evidence="1" id="KW-0343">GTPase activation</keyword>
<feature type="compositionally biased region" description="Low complexity" evidence="4">
    <location>
        <begin position="562"/>
        <end position="574"/>
    </location>
</feature>
<keyword evidence="6" id="KW-1185">Reference proteome</keyword>
<reference evidence="5" key="1">
    <citation type="journal article" date="2020" name="Fungal Divers.">
        <title>Resolving the Mortierellaceae phylogeny through synthesis of multi-gene phylogenetics and phylogenomics.</title>
        <authorList>
            <person name="Vandepol N."/>
            <person name="Liber J."/>
            <person name="Desiro A."/>
            <person name="Na H."/>
            <person name="Kennedy M."/>
            <person name="Barry K."/>
            <person name="Grigoriev I.V."/>
            <person name="Miller A.N."/>
            <person name="O'Donnell K."/>
            <person name="Stajich J.E."/>
            <person name="Bonito G."/>
        </authorList>
    </citation>
    <scope>NUCLEOTIDE SEQUENCE</scope>
    <source>
        <strain evidence="5">REB-010B</strain>
    </source>
</reference>
<feature type="region of interest" description="Disordered" evidence="4">
    <location>
        <begin position="562"/>
        <end position="618"/>
    </location>
</feature>
<dbReference type="Gene3D" id="3.80.10.10">
    <property type="entry name" value="Ribonuclease Inhibitor"/>
    <property type="match status" value="3"/>
</dbReference>
<dbReference type="InterPro" id="IPR032675">
    <property type="entry name" value="LRR_dom_sf"/>
</dbReference>
<dbReference type="GO" id="GO:0031267">
    <property type="term" value="F:small GTPase binding"/>
    <property type="evidence" value="ECO:0007669"/>
    <property type="project" value="TreeGrafter"/>
</dbReference>
<dbReference type="Proteomes" id="UP000738325">
    <property type="component" value="Unassembled WGS sequence"/>
</dbReference>
<evidence type="ECO:0000256" key="3">
    <source>
        <dbReference type="ARBA" id="ARBA00022737"/>
    </source>
</evidence>
<dbReference type="SUPFAM" id="SSF52047">
    <property type="entry name" value="RNI-like"/>
    <property type="match status" value="2"/>
</dbReference>
<dbReference type="EMBL" id="JAAAIP010000131">
    <property type="protein sequence ID" value="KAG0324918.1"/>
    <property type="molecule type" value="Genomic_DNA"/>
</dbReference>
<feature type="compositionally biased region" description="Polar residues" evidence="4">
    <location>
        <begin position="640"/>
        <end position="652"/>
    </location>
</feature>
<feature type="compositionally biased region" description="Low complexity" evidence="4">
    <location>
        <begin position="653"/>
        <end position="666"/>
    </location>
</feature>
<evidence type="ECO:0000256" key="4">
    <source>
        <dbReference type="SAM" id="MobiDB-lite"/>
    </source>
</evidence>
<dbReference type="GO" id="GO:0048471">
    <property type="term" value="C:perinuclear region of cytoplasm"/>
    <property type="evidence" value="ECO:0007669"/>
    <property type="project" value="TreeGrafter"/>
</dbReference>
<gene>
    <name evidence="5" type="ORF">BGZ99_001277</name>
</gene>
<dbReference type="GO" id="GO:0006913">
    <property type="term" value="P:nucleocytoplasmic transport"/>
    <property type="evidence" value="ECO:0007669"/>
    <property type="project" value="TreeGrafter"/>
</dbReference>
<organism evidence="5 6">
    <name type="scientific">Dissophora globulifera</name>
    <dbReference type="NCBI Taxonomy" id="979702"/>
    <lineage>
        <taxon>Eukaryota</taxon>
        <taxon>Fungi</taxon>
        <taxon>Fungi incertae sedis</taxon>
        <taxon>Mucoromycota</taxon>
        <taxon>Mortierellomycotina</taxon>
        <taxon>Mortierellomycetes</taxon>
        <taxon>Mortierellales</taxon>
        <taxon>Mortierellaceae</taxon>
        <taxon>Dissophora</taxon>
    </lineage>
</organism>
<feature type="region of interest" description="Disordered" evidence="4">
    <location>
        <begin position="1"/>
        <end position="23"/>
    </location>
</feature>
<dbReference type="PANTHER" id="PTHR24113">
    <property type="entry name" value="RAN GTPASE-ACTIVATING PROTEIN 1"/>
    <property type="match status" value="1"/>
</dbReference>
<dbReference type="SMART" id="SM00368">
    <property type="entry name" value="LRR_RI"/>
    <property type="match status" value="8"/>
</dbReference>
<feature type="compositionally biased region" description="Polar residues" evidence="4">
    <location>
        <begin position="43"/>
        <end position="68"/>
    </location>
</feature>
<dbReference type="OrthoDB" id="120976at2759"/>
<dbReference type="GO" id="GO:0005096">
    <property type="term" value="F:GTPase activator activity"/>
    <property type="evidence" value="ECO:0007669"/>
    <property type="project" value="UniProtKB-KW"/>
</dbReference>
<dbReference type="PANTHER" id="PTHR24113:SF12">
    <property type="entry name" value="RAN GTPASE-ACTIVATING PROTEIN 1"/>
    <property type="match status" value="1"/>
</dbReference>
<dbReference type="InterPro" id="IPR027038">
    <property type="entry name" value="RanGap"/>
</dbReference>
<feature type="region of interest" description="Disordered" evidence="4">
    <location>
        <begin position="640"/>
        <end position="666"/>
    </location>
</feature>
<feature type="region of interest" description="Disordered" evidence="4">
    <location>
        <begin position="39"/>
        <end position="68"/>
    </location>
</feature>
<feature type="compositionally biased region" description="Low complexity" evidence="4">
    <location>
        <begin position="581"/>
        <end position="604"/>
    </location>
</feature>
<dbReference type="GO" id="GO:0005829">
    <property type="term" value="C:cytosol"/>
    <property type="evidence" value="ECO:0007669"/>
    <property type="project" value="TreeGrafter"/>
</dbReference>